<dbReference type="SUPFAM" id="SSF63520">
    <property type="entry name" value="PTS-regulatory domain, PRD"/>
    <property type="match status" value="1"/>
</dbReference>
<dbReference type="AlphaFoldDB" id="A0A940PCR5"/>
<dbReference type="SUPFAM" id="SSF46785">
    <property type="entry name" value="Winged helix' DNA-binding domain"/>
    <property type="match status" value="1"/>
</dbReference>
<dbReference type="SUPFAM" id="SSF52540">
    <property type="entry name" value="P-loop containing nucleoside triphosphate hydrolases"/>
    <property type="match status" value="1"/>
</dbReference>
<dbReference type="Proteomes" id="UP000674938">
    <property type="component" value="Unassembled WGS sequence"/>
</dbReference>
<dbReference type="GO" id="GO:0006355">
    <property type="term" value="P:regulation of DNA-templated transcription"/>
    <property type="evidence" value="ECO:0007669"/>
    <property type="project" value="InterPro"/>
</dbReference>
<dbReference type="EMBL" id="JAEEGA010000011">
    <property type="protein sequence ID" value="MBP1042549.1"/>
    <property type="molecule type" value="Genomic_DNA"/>
</dbReference>
<dbReference type="Gene3D" id="3.40.50.300">
    <property type="entry name" value="P-loop containing nucleotide triphosphate hydrolases"/>
    <property type="match status" value="1"/>
</dbReference>
<proteinExistence type="predicted"/>
<feature type="domain" description="PRD" evidence="1">
    <location>
        <begin position="699"/>
        <end position="798"/>
    </location>
</feature>
<dbReference type="InterPro" id="IPR027417">
    <property type="entry name" value="P-loop_NTPase"/>
</dbReference>
<dbReference type="PROSITE" id="PS51372">
    <property type="entry name" value="PRD_2"/>
    <property type="match status" value="1"/>
</dbReference>
<evidence type="ECO:0000313" key="3">
    <source>
        <dbReference type="Proteomes" id="UP000674938"/>
    </source>
</evidence>
<evidence type="ECO:0000259" key="1">
    <source>
        <dbReference type="PROSITE" id="PS51372"/>
    </source>
</evidence>
<reference evidence="2" key="1">
    <citation type="submission" date="2020-12" db="EMBL/GenBank/DDBJ databases">
        <title>Vagococcus allomyrinae sp. nov. and Enterococcus lavae sp. nov., isolated from the larvae of Allomyrina dichotoma.</title>
        <authorList>
            <person name="Lee S.D."/>
        </authorList>
    </citation>
    <scope>NUCLEOTIDE SEQUENCE</scope>
    <source>
        <strain evidence="2">BWB3-3</strain>
    </source>
</reference>
<evidence type="ECO:0000313" key="2">
    <source>
        <dbReference type="EMBL" id="MBP1042549.1"/>
    </source>
</evidence>
<dbReference type="Gene3D" id="1.10.1790.10">
    <property type="entry name" value="PRD domain"/>
    <property type="match status" value="1"/>
</dbReference>
<sequence>MILMIDIYRNSLNNREFELLNAIHHDTLSKLKLNVLNDIGCDATTLSNQLFIERSNVSRTLNRLCRNGLLTKIQGRPTLYFDKTAVAYYFPEVFLPDILPLNVTLLRYLEENYAFNIRTGHIFANFFGTLEQEALFNLTEEAKAALYYPSESLSLLLYGQEHTGKREFAKRLFAVGLNRRLFPNKEAYYYLDCNDCSESTSFSKTLEAILMTKTTRKFIVIDSFHLLTDKEQHKLKKIINEKSYFSPQEKMTIRPNCMFLLLTSEPSFDPSQFTDPFSITLDMPSLDQRTMKEKLLFILSFFQKEADAIQKIIRFSYNVLNCFTLSRYPRNILSLELEIKRAIALAFHQQVDQKSPINLTFDHLSDNLLNNMQTDTQMIDELYHIYHLLTSPIDKNDIVLMPNQESLLTRFIEKNILYDRNHLPYNKLLIATSKESTDSPRELVRPLLKQFYNKKLNLQQLSHPQLVTEIQVHFSSLGFDQSAALLNGLVAYFDPLLSNQDDSLADHTYESMTAVTQACRDFLSYLKQQYHFKANEHEALFLQTYIEDALLIAQNSRPAIVVVTGTLPRGEIYTTFANSLPYTTKVISMEAAQLLPHAQTLTSHLKRLDEGKGIVFLINDDVPKEVLTLLSTYPRDYLVIDKMTIQTLEKVVRLSDNPFNFIEDLSRALQPDGTCLTGGPDTLIPIIKQDILDKSLVFLNPTKIVDSAVSVFYAIIHELQMAYDDSLFIRFLLHVSFMVERMLLENCLTYQNINLFINEHHEINTVIDRQMTIIRTTYNIIIPQSEIAYITEIFLDGK</sequence>
<name>A0A940PCR5_9ENTE</name>
<keyword evidence="3" id="KW-1185">Reference proteome</keyword>
<organism evidence="2 3">
    <name type="scientific">Vagococcus allomyrinae</name>
    <dbReference type="NCBI Taxonomy" id="2794353"/>
    <lineage>
        <taxon>Bacteria</taxon>
        <taxon>Bacillati</taxon>
        <taxon>Bacillota</taxon>
        <taxon>Bacilli</taxon>
        <taxon>Lactobacillales</taxon>
        <taxon>Enterococcaceae</taxon>
        <taxon>Vagococcus</taxon>
    </lineage>
</organism>
<accession>A0A940PCR5</accession>
<dbReference type="InterPro" id="IPR036390">
    <property type="entry name" value="WH_DNA-bd_sf"/>
</dbReference>
<dbReference type="InterPro" id="IPR036634">
    <property type="entry name" value="PRD_sf"/>
</dbReference>
<comment type="caution">
    <text evidence="2">The sequence shown here is derived from an EMBL/GenBank/DDBJ whole genome shotgun (WGS) entry which is preliminary data.</text>
</comment>
<dbReference type="InterPro" id="IPR011608">
    <property type="entry name" value="PRD"/>
</dbReference>
<protein>
    <submittedName>
        <fullName evidence="2">PRD domain-containing protein</fullName>
    </submittedName>
</protein>
<dbReference type="RefSeq" id="WP_209529836.1">
    <property type="nucleotide sequence ID" value="NZ_JAEEGA010000011.1"/>
</dbReference>
<gene>
    <name evidence="2" type="ORF">I6N95_16150</name>
</gene>
<dbReference type="Pfam" id="PF00874">
    <property type="entry name" value="PRD"/>
    <property type="match status" value="1"/>
</dbReference>